<dbReference type="AlphaFoldDB" id="A0A378TW75"/>
<dbReference type="Pfam" id="PF03724">
    <property type="entry name" value="META"/>
    <property type="match status" value="1"/>
</dbReference>
<organism evidence="3 4">
    <name type="scientific">Neisseria elongata</name>
    <dbReference type="NCBI Taxonomy" id="495"/>
    <lineage>
        <taxon>Bacteria</taxon>
        <taxon>Pseudomonadati</taxon>
        <taxon>Pseudomonadota</taxon>
        <taxon>Betaproteobacteria</taxon>
        <taxon>Neisseriales</taxon>
        <taxon>Neisseriaceae</taxon>
        <taxon>Neisseria</taxon>
    </lineage>
</organism>
<evidence type="ECO:0000259" key="2">
    <source>
        <dbReference type="Pfam" id="PF03724"/>
    </source>
</evidence>
<feature type="signal peptide" evidence="1">
    <location>
        <begin position="1"/>
        <end position="20"/>
    </location>
</feature>
<dbReference type="InterPro" id="IPR038670">
    <property type="entry name" value="HslJ-like_sf"/>
</dbReference>
<evidence type="ECO:0000313" key="3">
    <source>
        <dbReference type="EMBL" id="STZ67228.1"/>
    </source>
</evidence>
<reference evidence="3 4" key="1">
    <citation type="submission" date="2018-06" db="EMBL/GenBank/DDBJ databases">
        <authorList>
            <consortium name="Pathogen Informatics"/>
            <person name="Doyle S."/>
        </authorList>
    </citation>
    <scope>NUCLEOTIDE SEQUENCE [LARGE SCALE GENOMIC DNA]</scope>
    <source>
        <strain evidence="3 4">NCTC10660</strain>
    </source>
</reference>
<protein>
    <submittedName>
        <fullName evidence="3">META domain</fullName>
    </submittedName>
</protein>
<accession>A0A378TW75</accession>
<feature type="chain" id="PRO_5016822158" evidence="1">
    <location>
        <begin position="21"/>
        <end position="145"/>
    </location>
</feature>
<dbReference type="GeneID" id="93351703"/>
<feature type="domain" description="DUF306" evidence="2">
    <location>
        <begin position="25"/>
        <end position="127"/>
    </location>
</feature>
<dbReference type="RefSeq" id="WP_074896122.1">
    <property type="nucleotide sequence ID" value="NZ_CP031252.1"/>
</dbReference>
<dbReference type="PANTHER" id="PTHR35535">
    <property type="entry name" value="HEAT SHOCK PROTEIN HSLJ"/>
    <property type="match status" value="1"/>
</dbReference>
<dbReference type="Gene3D" id="2.40.128.270">
    <property type="match status" value="1"/>
</dbReference>
<proteinExistence type="predicted"/>
<dbReference type="Proteomes" id="UP000254927">
    <property type="component" value="Unassembled WGS sequence"/>
</dbReference>
<evidence type="ECO:0000256" key="1">
    <source>
        <dbReference type="SAM" id="SignalP"/>
    </source>
</evidence>
<dbReference type="InterPro" id="IPR005184">
    <property type="entry name" value="DUF306_Meta_HslJ"/>
</dbReference>
<keyword evidence="1" id="KW-0732">Signal</keyword>
<name>A0A378TW75_NEIEL</name>
<dbReference type="PANTHER" id="PTHR35535:SF1">
    <property type="entry name" value="HEAT SHOCK PROTEIN HSLJ"/>
    <property type="match status" value="1"/>
</dbReference>
<dbReference type="InterPro" id="IPR053147">
    <property type="entry name" value="Hsp_HslJ-like"/>
</dbReference>
<evidence type="ECO:0000313" key="4">
    <source>
        <dbReference type="Proteomes" id="UP000254927"/>
    </source>
</evidence>
<dbReference type="EMBL" id="UGQW01000002">
    <property type="protein sequence ID" value="STZ67228.1"/>
    <property type="molecule type" value="Genomic_DNA"/>
</dbReference>
<sequence length="145" mass="15258">MKHSAILAAALLAVSAPSFAAPSGVPEGRWRITGVDGKSASGTLVFDRASSRLHADAGCNMLSAGYRVRKGRLNISQAVTTLKACEPEVMTAEEKLSGALSAVRRYRLRETPAGAELALSDRHGKVRILAVKEAKDARSAAETAE</sequence>
<gene>
    <name evidence="3" type="ORF">NCTC10660_00702</name>
</gene>